<evidence type="ECO:0000256" key="2">
    <source>
        <dbReference type="ARBA" id="ARBA00022630"/>
    </source>
</evidence>
<name>A0A1G2FZV9_9BACT</name>
<dbReference type="InterPro" id="IPR055178">
    <property type="entry name" value="RsdA/BaiN/AoA(So)-like_dom"/>
</dbReference>
<dbReference type="Pfam" id="PF22780">
    <property type="entry name" value="HI0933_like_1st"/>
    <property type="match status" value="1"/>
</dbReference>
<dbReference type="PANTHER" id="PTHR42887">
    <property type="entry name" value="OS12G0638800 PROTEIN"/>
    <property type="match status" value="1"/>
</dbReference>
<comment type="caution">
    <text evidence="6">The sequence shown here is derived from an EMBL/GenBank/DDBJ whole genome shotgun (WGS) entry which is preliminary data.</text>
</comment>
<gene>
    <name evidence="6" type="ORF">A2756_04950</name>
</gene>
<evidence type="ECO:0000313" key="6">
    <source>
        <dbReference type="EMBL" id="OGZ43625.1"/>
    </source>
</evidence>
<accession>A0A1G2FZV9</accession>
<dbReference type="Proteomes" id="UP000177785">
    <property type="component" value="Unassembled WGS sequence"/>
</dbReference>
<dbReference type="NCBIfam" id="TIGR00275">
    <property type="entry name" value="aminoacetone oxidase family FAD-binding enzyme"/>
    <property type="match status" value="1"/>
</dbReference>
<dbReference type="AlphaFoldDB" id="A0A1G2FZV9"/>
<evidence type="ECO:0008006" key="8">
    <source>
        <dbReference type="Google" id="ProtNLM"/>
    </source>
</evidence>
<reference evidence="6 7" key="1">
    <citation type="journal article" date="2016" name="Nat. Commun.">
        <title>Thousands of microbial genomes shed light on interconnected biogeochemical processes in an aquifer system.</title>
        <authorList>
            <person name="Anantharaman K."/>
            <person name="Brown C.T."/>
            <person name="Hug L.A."/>
            <person name="Sharon I."/>
            <person name="Castelle C.J."/>
            <person name="Probst A.J."/>
            <person name="Thomas B.C."/>
            <person name="Singh A."/>
            <person name="Wilkins M.J."/>
            <person name="Karaoz U."/>
            <person name="Brodie E.L."/>
            <person name="Williams K.H."/>
            <person name="Hubbard S.S."/>
            <person name="Banfield J.F."/>
        </authorList>
    </citation>
    <scope>NUCLEOTIDE SEQUENCE [LARGE SCALE GENOMIC DNA]</scope>
</reference>
<organism evidence="6 7">
    <name type="scientific">Candidatus Ryanbacteria bacterium RIFCSPHIGHO2_01_FULL_48_27</name>
    <dbReference type="NCBI Taxonomy" id="1802115"/>
    <lineage>
        <taxon>Bacteria</taxon>
        <taxon>Candidatus Ryaniibacteriota</taxon>
    </lineage>
</organism>
<dbReference type="SUPFAM" id="SSF51905">
    <property type="entry name" value="FAD/NAD(P)-binding domain"/>
    <property type="match status" value="1"/>
</dbReference>
<dbReference type="Gene3D" id="2.40.30.10">
    <property type="entry name" value="Translation factors"/>
    <property type="match status" value="1"/>
</dbReference>
<dbReference type="Pfam" id="PF03486">
    <property type="entry name" value="HI0933_like"/>
    <property type="match status" value="1"/>
</dbReference>
<keyword evidence="3" id="KW-0274">FAD</keyword>
<evidence type="ECO:0000259" key="4">
    <source>
        <dbReference type="Pfam" id="PF03486"/>
    </source>
</evidence>
<feature type="domain" description="RsdA/BaiN/AoA(So)-like insert" evidence="5">
    <location>
        <begin position="195"/>
        <end position="355"/>
    </location>
</feature>
<dbReference type="Gene3D" id="1.10.8.260">
    <property type="entry name" value="HI0933 insert domain-like"/>
    <property type="match status" value="1"/>
</dbReference>
<evidence type="ECO:0000313" key="7">
    <source>
        <dbReference type="Proteomes" id="UP000177785"/>
    </source>
</evidence>
<dbReference type="PANTHER" id="PTHR42887:SF2">
    <property type="entry name" value="OS12G0638800 PROTEIN"/>
    <property type="match status" value="1"/>
</dbReference>
<evidence type="ECO:0000256" key="3">
    <source>
        <dbReference type="ARBA" id="ARBA00022827"/>
    </source>
</evidence>
<sequence length="410" mass="43843">MYDVVVIGGGPAGMMASGRAASRGRSVLLIEKNPNLGKKLLITGGGRCNVTNNKPEVRTMLAKYKRNDQFLFSAFTQFGVKEALEFFHERGMPTKEENEGRVFPVSNSAQSVWDVLLAYMKEGEVKVQTGLAVAGIASDPDTKHIIVKTKDGAEIVAKSCVVATGGVSRPETGSTGEGFGWLKKLGHTIIENDFALVPVALSDAWVKKLGGVTLKDIKLTTYQNDKKQESAKGSLLFTHFGVSGPTVLNMSSGIGELLKYGAVTIEVDMFPQVSIGDLRGRLQGILVLQSNKKIKNVLGELIPKALVLAMLEIAGVSGETANHSVSTEERKRLVALLKALPLHVSRLLGADKAVVSSGGVAITEVDFKTMQSRLVPNLYLVGDVLNIDRPSGGYSLQLCWTTGFVAGSNV</sequence>
<dbReference type="PRINTS" id="PR00368">
    <property type="entry name" value="FADPNR"/>
</dbReference>
<dbReference type="STRING" id="1802115.A2756_04950"/>
<dbReference type="InterPro" id="IPR036188">
    <property type="entry name" value="FAD/NAD-bd_sf"/>
</dbReference>
<comment type="cofactor">
    <cofactor evidence="1">
        <name>FAD</name>
        <dbReference type="ChEBI" id="CHEBI:57692"/>
    </cofactor>
</comment>
<keyword evidence="2" id="KW-0285">Flavoprotein</keyword>
<evidence type="ECO:0000259" key="5">
    <source>
        <dbReference type="Pfam" id="PF22780"/>
    </source>
</evidence>
<protein>
    <recommendedName>
        <fullName evidence="8">Flavoprotein</fullName>
    </recommendedName>
</protein>
<evidence type="ECO:0000256" key="1">
    <source>
        <dbReference type="ARBA" id="ARBA00001974"/>
    </source>
</evidence>
<dbReference type="PRINTS" id="PR00411">
    <property type="entry name" value="PNDRDTASEI"/>
</dbReference>
<dbReference type="InterPro" id="IPR023166">
    <property type="entry name" value="BaiN-like_dom_sf"/>
</dbReference>
<dbReference type="EMBL" id="MHNL01000032">
    <property type="protein sequence ID" value="OGZ43625.1"/>
    <property type="molecule type" value="Genomic_DNA"/>
</dbReference>
<dbReference type="InterPro" id="IPR004792">
    <property type="entry name" value="BaiN-like"/>
</dbReference>
<dbReference type="Gene3D" id="3.50.50.60">
    <property type="entry name" value="FAD/NAD(P)-binding domain"/>
    <property type="match status" value="1"/>
</dbReference>
<dbReference type="InterPro" id="IPR057661">
    <property type="entry name" value="RsdA/BaiN/AoA(So)_Rossmann"/>
</dbReference>
<proteinExistence type="predicted"/>
<feature type="domain" description="RsdA/BaiN/AoA(So)-like Rossmann fold-like" evidence="4">
    <location>
        <begin position="3"/>
        <end position="408"/>
    </location>
</feature>
<dbReference type="SUPFAM" id="SSF160996">
    <property type="entry name" value="HI0933 insert domain-like"/>
    <property type="match status" value="1"/>
</dbReference>